<dbReference type="SUPFAM" id="SSF52540">
    <property type="entry name" value="P-loop containing nucleoside triphosphate hydrolases"/>
    <property type="match status" value="1"/>
</dbReference>
<dbReference type="InterPro" id="IPR027417">
    <property type="entry name" value="P-loop_NTPase"/>
</dbReference>
<feature type="signal peptide" evidence="1">
    <location>
        <begin position="1"/>
        <end position="19"/>
    </location>
</feature>
<name>A0A7S0DLS2_9EUKA</name>
<feature type="domain" description="Sulfotransferase" evidence="2">
    <location>
        <begin position="270"/>
        <end position="517"/>
    </location>
</feature>
<dbReference type="EMBL" id="HBEM01026089">
    <property type="protein sequence ID" value="CAD8458786.1"/>
    <property type="molecule type" value="Transcribed_RNA"/>
</dbReference>
<protein>
    <recommendedName>
        <fullName evidence="2">Sulfotransferase domain-containing protein</fullName>
    </recommendedName>
</protein>
<dbReference type="InterPro" id="IPR052796">
    <property type="entry name" value="Nod_factor_sulfotransferase"/>
</dbReference>
<dbReference type="AlphaFoldDB" id="A0A7S0DLS2"/>
<keyword evidence="1" id="KW-0732">Signal</keyword>
<evidence type="ECO:0000313" key="3">
    <source>
        <dbReference type="EMBL" id="CAD8458786.1"/>
    </source>
</evidence>
<evidence type="ECO:0000259" key="2">
    <source>
        <dbReference type="Pfam" id="PF00685"/>
    </source>
</evidence>
<dbReference type="PANTHER" id="PTHR32175">
    <property type="entry name" value="PROTEIN, PUTATIVE, EXPRESSED-RELATED"/>
    <property type="match status" value="1"/>
</dbReference>
<dbReference type="InterPro" id="IPR000863">
    <property type="entry name" value="Sulfotransferase_dom"/>
</dbReference>
<proteinExistence type="predicted"/>
<evidence type="ECO:0000256" key="1">
    <source>
        <dbReference type="SAM" id="SignalP"/>
    </source>
</evidence>
<dbReference type="Pfam" id="PF00685">
    <property type="entry name" value="Sulfotransfer_1"/>
    <property type="match status" value="1"/>
</dbReference>
<accession>A0A7S0DLS2</accession>
<dbReference type="GO" id="GO:0008146">
    <property type="term" value="F:sulfotransferase activity"/>
    <property type="evidence" value="ECO:0007669"/>
    <property type="project" value="InterPro"/>
</dbReference>
<organism evidence="3">
    <name type="scientific">Amorphochlora amoebiformis</name>
    <dbReference type="NCBI Taxonomy" id="1561963"/>
    <lineage>
        <taxon>Eukaryota</taxon>
        <taxon>Sar</taxon>
        <taxon>Rhizaria</taxon>
        <taxon>Cercozoa</taxon>
        <taxon>Chlorarachniophyceae</taxon>
        <taxon>Amorphochlora</taxon>
    </lineage>
</organism>
<reference evidence="3" key="1">
    <citation type="submission" date="2021-01" db="EMBL/GenBank/DDBJ databases">
        <authorList>
            <person name="Corre E."/>
            <person name="Pelletier E."/>
            <person name="Niang G."/>
            <person name="Scheremetjew M."/>
            <person name="Finn R."/>
            <person name="Kale V."/>
            <person name="Holt S."/>
            <person name="Cochrane G."/>
            <person name="Meng A."/>
            <person name="Brown T."/>
            <person name="Cohen L."/>
        </authorList>
    </citation>
    <scope>NUCLEOTIDE SEQUENCE</scope>
    <source>
        <strain evidence="3">CCMP2058</strain>
    </source>
</reference>
<dbReference type="Gene3D" id="3.40.50.300">
    <property type="entry name" value="P-loop containing nucleotide triphosphate hydrolases"/>
    <property type="match status" value="1"/>
</dbReference>
<dbReference type="PANTHER" id="PTHR32175:SF26">
    <property type="entry name" value="PROTEIN, PUTATIVE, EXPRESSED-RELATED"/>
    <property type="match status" value="1"/>
</dbReference>
<sequence length="533" mass="57079">MLALAFLLAPCAAVWRTNQYPNSNYLPPQTIQQIQFKPSFVAQRNIPINTQASAQYQPASSVLTEAQAYPSVAQPATSAINPISPPQTNTMAAQAPVYPATTTTATQPVASTMAAPVASTPMNTASMSTDTTTATATTTTTASYTQPQAYSAPASTAGAGVYGTGAVAEAATASTPVATQAVSYAPPVPVAPQVVGTAPAAPIAGAYPGVVTPVATRVSGAAPAYPVNNAPATTVAGTVGATSTYGAVAASVGVEKPAATILAPFTGEVTKFFLLATPRSGSTWLSLLFRNHDETMYHGNECWRSEEYVQFCASEWNKDAKVPTGATLADKLDLLFKPNSTAMSTGAGHVGFKWMVQQGFKTETQFNEALKYINENNVKVIALDRSNYLRKCYSFYDMKERGKAGINVHHYGKSLNTGNWDNKTYTITADFLGGCLSWYETQGNSMHNLVNKMEKPENALLIRYEDMCSDVTQQLKNIKSFLGLKTDIVPKTNIKKIHSGSLSEMINNWAELRPRLMAGKYAKYMPKWESQEC</sequence>
<feature type="chain" id="PRO_5031426715" description="Sulfotransferase domain-containing protein" evidence="1">
    <location>
        <begin position="20"/>
        <end position="533"/>
    </location>
</feature>
<gene>
    <name evidence="3" type="ORF">LAMO00422_LOCUS17737</name>
</gene>